<dbReference type="AlphaFoldDB" id="A0A9X1MHX6"/>
<evidence type="ECO:0000259" key="2">
    <source>
        <dbReference type="PROSITE" id="PS50994"/>
    </source>
</evidence>
<dbReference type="InterPro" id="IPR012337">
    <property type="entry name" value="RNaseH-like_sf"/>
</dbReference>
<name>A0A9X1MHX6_9BACT</name>
<dbReference type="Proteomes" id="UP001139103">
    <property type="component" value="Unassembled WGS sequence"/>
</dbReference>
<reference evidence="3" key="1">
    <citation type="submission" date="2021-11" db="EMBL/GenBank/DDBJ databases">
        <title>Genome sequence.</title>
        <authorList>
            <person name="Sun Q."/>
        </authorList>
    </citation>
    <scope>NUCLEOTIDE SEQUENCE</scope>
    <source>
        <strain evidence="3">JC732</strain>
    </source>
</reference>
<keyword evidence="4" id="KW-1185">Reference proteome</keyword>
<dbReference type="InterPro" id="IPR001584">
    <property type="entry name" value="Integrase_cat-core"/>
</dbReference>
<sequence length="95" mass="10666">MYVEPGSSWEKGYAESFHSRVRDKFLAMEIFESLASAQRLTRQWKEDYNENRPHSSLGYVTPAEFAARWAASASAPATPTPLLQQPSDLTQALTS</sequence>
<dbReference type="Pfam" id="PF13683">
    <property type="entry name" value="rve_3"/>
    <property type="match status" value="1"/>
</dbReference>
<gene>
    <name evidence="3" type="ORF">LOC68_01635</name>
</gene>
<dbReference type="GO" id="GO:0003676">
    <property type="term" value="F:nucleic acid binding"/>
    <property type="evidence" value="ECO:0007669"/>
    <property type="project" value="InterPro"/>
</dbReference>
<feature type="region of interest" description="Disordered" evidence="1">
    <location>
        <begin position="76"/>
        <end position="95"/>
    </location>
</feature>
<dbReference type="SUPFAM" id="SSF53098">
    <property type="entry name" value="Ribonuclease H-like"/>
    <property type="match status" value="1"/>
</dbReference>
<dbReference type="PANTHER" id="PTHR47515">
    <property type="entry name" value="LOW CALCIUM RESPONSE LOCUS PROTEIN T"/>
    <property type="match status" value="1"/>
</dbReference>
<dbReference type="PANTHER" id="PTHR47515:SF2">
    <property type="entry name" value="INTEGRASE CORE DOMAIN PROTEIN"/>
    <property type="match status" value="1"/>
</dbReference>
<organism evidence="3 4">
    <name type="scientific">Blastopirellula sediminis</name>
    <dbReference type="NCBI Taxonomy" id="2894196"/>
    <lineage>
        <taxon>Bacteria</taxon>
        <taxon>Pseudomonadati</taxon>
        <taxon>Planctomycetota</taxon>
        <taxon>Planctomycetia</taxon>
        <taxon>Pirellulales</taxon>
        <taxon>Pirellulaceae</taxon>
        <taxon>Blastopirellula</taxon>
    </lineage>
</organism>
<protein>
    <submittedName>
        <fullName evidence="3">Transposase</fullName>
    </submittedName>
</protein>
<feature type="domain" description="Integrase catalytic" evidence="2">
    <location>
        <begin position="1"/>
        <end position="70"/>
    </location>
</feature>
<dbReference type="Gene3D" id="3.30.420.10">
    <property type="entry name" value="Ribonuclease H-like superfamily/Ribonuclease H"/>
    <property type="match status" value="1"/>
</dbReference>
<dbReference type="GO" id="GO:0015074">
    <property type="term" value="P:DNA integration"/>
    <property type="evidence" value="ECO:0007669"/>
    <property type="project" value="InterPro"/>
</dbReference>
<proteinExistence type="predicted"/>
<comment type="caution">
    <text evidence="3">The sequence shown here is derived from an EMBL/GenBank/DDBJ whole genome shotgun (WGS) entry which is preliminary data.</text>
</comment>
<evidence type="ECO:0000313" key="3">
    <source>
        <dbReference type="EMBL" id="MCC9627096.1"/>
    </source>
</evidence>
<accession>A0A9X1MHX6</accession>
<feature type="compositionally biased region" description="Polar residues" evidence="1">
    <location>
        <begin position="82"/>
        <end position="95"/>
    </location>
</feature>
<evidence type="ECO:0000313" key="4">
    <source>
        <dbReference type="Proteomes" id="UP001139103"/>
    </source>
</evidence>
<dbReference type="EMBL" id="JAJKFT010000002">
    <property type="protein sequence ID" value="MCC9627096.1"/>
    <property type="molecule type" value="Genomic_DNA"/>
</dbReference>
<evidence type="ECO:0000256" key="1">
    <source>
        <dbReference type="SAM" id="MobiDB-lite"/>
    </source>
</evidence>
<dbReference type="PROSITE" id="PS50994">
    <property type="entry name" value="INTEGRASE"/>
    <property type="match status" value="1"/>
</dbReference>
<dbReference type="InterPro" id="IPR036397">
    <property type="entry name" value="RNaseH_sf"/>
</dbReference>